<dbReference type="EnsemblMetazoa" id="HelroT170018">
    <property type="protein sequence ID" value="HelroP170018"/>
    <property type="gene ID" value="HelroG170018"/>
</dbReference>
<evidence type="ECO:0000313" key="9">
    <source>
        <dbReference type="EnsemblMetazoa" id="HelroP170018"/>
    </source>
</evidence>
<evidence type="ECO:0000256" key="6">
    <source>
        <dbReference type="SAM" id="Phobius"/>
    </source>
</evidence>
<keyword evidence="1" id="KW-0132">Cell division</keyword>
<dbReference type="GO" id="GO:0005737">
    <property type="term" value="C:cytoplasm"/>
    <property type="evidence" value="ECO:0000318"/>
    <property type="project" value="GO_Central"/>
</dbReference>
<dbReference type="HOGENOM" id="CLU_1095282_0_0_1"/>
<dbReference type="GO" id="GO:0051301">
    <property type="term" value="P:cell division"/>
    <property type="evidence" value="ECO:0007669"/>
    <property type="project" value="UniProtKB-KW"/>
</dbReference>
<dbReference type="GO" id="GO:0000082">
    <property type="term" value="P:G1/S transition of mitotic cell cycle"/>
    <property type="evidence" value="ECO:0000318"/>
    <property type="project" value="GO_Central"/>
</dbReference>
<feature type="transmembrane region" description="Helical" evidence="6">
    <location>
        <begin position="153"/>
        <end position="174"/>
    </location>
</feature>
<reference evidence="10" key="1">
    <citation type="submission" date="2012-12" db="EMBL/GenBank/DDBJ databases">
        <authorList>
            <person name="Hellsten U."/>
            <person name="Grimwood J."/>
            <person name="Chapman J.A."/>
            <person name="Shapiro H."/>
            <person name="Aerts A."/>
            <person name="Otillar R.P."/>
            <person name="Terry A.Y."/>
            <person name="Boore J.L."/>
            <person name="Simakov O."/>
            <person name="Marletaz F."/>
            <person name="Cho S.-J."/>
            <person name="Edsinger-Gonzales E."/>
            <person name="Havlak P."/>
            <person name="Kuo D.-H."/>
            <person name="Larsson T."/>
            <person name="Lv J."/>
            <person name="Arendt D."/>
            <person name="Savage R."/>
            <person name="Osoegawa K."/>
            <person name="de Jong P."/>
            <person name="Lindberg D.R."/>
            <person name="Seaver E.C."/>
            <person name="Weisblat D.A."/>
            <person name="Putnam N.H."/>
            <person name="Grigoriev I.V."/>
            <person name="Rokhsar D.S."/>
        </authorList>
    </citation>
    <scope>NUCLEOTIDE SEQUENCE</scope>
</reference>
<dbReference type="GO" id="GO:0005815">
    <property type="term" value="C:microtubule organizing center"/>
    <property type="evidence" value="ECO:0000318"/>
    <property type="project" value="GO_Central"/>
</dbReference>
<reference evidence="9" key="3">
    <citation type="submission" date="2015-06" db="UniProtKB">
        <authorList>
            <consortium name="EnsemblMetazoa"/>
        </authorList>
    </citation>
    <scope>IDENTIFICATION</scope>
</reference>
<dbReference type="CTD" id="20203044"/>
<evidence type="ECO:0000256" key="5">
    <source>
        <dbReference type="SAM" id="MobiDB-lite"/>
    </source>
</evidence>
<organism evidence="9 10">
    <name type="scientific">Helobdella robusta</name>
    <name type="common">Californian leech</name>
    <dbReference type="NCBI Taxonomy" id="6412"/>
    <lineage>
        <taxon>Eukaryota</taxon>
        <taxon>Metazoa</taxon>
        <taxon>Spiralia</taxon>
        <taxon>Lophotrochozoa</taxon>
        <taxon>Annelida</taxon>
        <taxon>Clitellata</taxon>
        <taxon>Hirudinea</taxon>
        <taxon>Rhynchobdellida</taxon>
        <taxon>Glossiphoniidae</taxon>
        <taxon>Helobdella</taxon>
    </lineage>
</organism>
<feature type="domain" description="Cyclin-like" evidence="7">
    <location>
        <begin position="48"/>
        <end position="133"/>
    </location>
</feature>
<feature type="region of interest" description="Disordered" evidence="5">
    <location>
        <begin position="223"/>
        <end position="254"/>
    </location>
</feature>
<accession>T1F2J4</accession>
<dbReference type="InterPro" id="IPR036915">
    <property type="entry name" value="Cyclin-like_sf"/>
</dbReference>
<evidence type="ECO:0000259" key="7">
    <source>
        <dbReference type="SMART" id="SM00385"/>
    </source>
</evidence>
<evidence type="ECO:0000256" key="1">
    <source>
        <dbReference type="ARBA" id="ARBA00022618"/>
    </source>
</evidence>
<keyword evidence="10" id="KW-1185">Reference proteome</keyword>
<dbReference type="OMA" id="QTHNITH"/>
<dbReference type="EMBL" id="KB096183">
    <property type="protein sequence ID" value="ESO07486.1"/>
    <property type="molecule type" value="Genomic_DNA"/>
</dbReference>
<name>T1F2J4_HELRO</name>
<dbReference type="Proteomes" id="UP000015101">
    <property type="component" value="Unassembled WGS sequence"/>
</dbReference>
<dbReference type="KEGG" id="hro:HELRODRAFT_170018"/>
<dbReference type="GO" id="GO:1900087">
    <property type="term" value="P:positive regulation of G1/S transition of mitotic cell cycle"/>
    <property type="evidence" value="ECO:0000318"/>
    <property type="project" value="GO_Central"/>
</dbReference>
<dbReference type="AlphaFoldDB" id="T1F2J4"/>
<dbReference type="SMART" id="SM00385">
    <property type="entry name" value="CYCLIN"/>
    <property type="match status" value="1"/>
</dbReference>
<dbReference type="SUPFAM" id="SSF47954">
    <property type="entry name" value="Cyclin-like"/>
    <property type="match status" value="2"/>
</dbReference>
<evidence type="ECO:0000313" key="8">
    <source>
        <dbReference type="EMBL" id="ESO07486.1"/>
    </source>
</evidence>
<keyword evidence="6" id="KW-0472">Membrane</keyword>
<dbReference type="GO" id="GO:0005634">
    <property type="term" value="C:nucleus"/>
    <property type="evidence" value="ECO:0000318"/>
    <property type="project" value="GO_Central"/>
</dbReference>
<keyword evidence="2 4" id="KW-0195">Cyclin</keyword>
<dbReference type="STRING" id="6412.T1F2J4"/>
<keyword evidence="6" id="KW-1133">Transmembrane helix</keyword>
<dbReference type="GO" id="GO:0016538">
    <property type="term" value="F:cyclin-dependent protein serine/threonine kinase regulator activity"/>
    <property type="evidence" value="ECO:0000318"/>
    <property type="project" value="GO_Central"/>
</dbReference>
<gene>
    <name evidence="9" type="primary">20203044</name>
    <name evidence="8" type="ORF">HELRODRAFT_170018</name>
</gene>
<dbReference type="InterPro" id="IPR006671">
    <property type="entry name" value="Cyclin_N"/>
</dbReference>
<evidence type="ECO:0000256" key="3">
    <source>
        <dbReference type="ARBA" id="ARBA00023306"/>
    </source>
</evidence>
<dbReference type="GeneID" id="20203044"/>
<dbReference type="FunFam" id="1.10.472.10:FF:000356">
    <property type="entry name" value="CYclin A"/>
    <property type="match status" value="1"/>
</dbReference>
<dbReference type="Gene3D" id="1.10.472.10">
    <property type="entry name" value="Cyclin-like"/>
    <property type="match status" value="1"/>
</dbReference>
<proteinExistence type="inferred from homology"/>
<dbReference type="PANTHER" id="PTHR10177">
    <property type="entry name" value="CYCLINS"/>
    <property type="match status" value="1"/>
</dbReference>
<sequence>MHKCQGQDSYETWYSMVSRETEPAYFRDKNFYKTNPDIQPEMRAILIDWLINVSAVYKLQRKTLYMAIDYVDRYLSRSSGIQKTTLQLIGITSLLIASKIEETYPPKLSQFCYMADGACTTDEMLAFEKHILQDVFASQLLDLCLMCTESLQFGYHLLAAVTISFYIMSIITVTQITALSCDEMEDCYRWILPFYEVLEAESNASVALLEKVKAYREALKPSNKLMGSRPSRRSQSTPQYSLNTASASGEPSNV</sequence>
<dbReference type="eggNOG" id="KOG0655">
    <property type="taxonomic scope" value="Eukaryota"/>
</dbReference>
<comment type="similarity">
    <text evidence="4">Belongs to the cyclin family.</text>
</comment>
<protein>
    <recommendedName>
        <fullName evidence="7">Cyclin-like domain-containing protein</fullName>
    </recommendedName>
</protein>
<dbReference type="InterPro" id="IPR039361">
    <property type="entry name" value="Cyclin"/>
</dbReference>
<dbReference type="InterPro" id="IPR048258">
    <property type="entry name" value="Cyclins_cyclin-box"/>
</dbReference>
<dbReference type="Pfam" id="PF00134">
    <property type="entry name" value="Cyclin_N"/>
    <property type="match status" value="1"/>
</dbReference>
<dbReference type="EMBL" id="AMQM01003457">
    <property type="status" value="NOT_ANNOTATED_CDS"/>
    <property type="molecule type" value="Genomic_DNA"/>
</dbReference>
<evidence type="ECO:0000313" key="10">
    <source>
        <dbReference type="Proteomes" id="UP000015101"/>
    </source>
</evidence>
<dbReference type="InterPro" id="IPR013763">
    <property type="entry name" value="Cyclin-like_dom"/>
</dbReference>
<keyword evidence="3" id="KW-0131">Cell cycle</keyword>
<dbReference type="RefSeq" id="XP_009014097.1">
    <property type="nucleotide sequence ID" value="XM_009015849.1"/>
</dbReference>
<feature type="compositionally biased region" description="Polar residues" evidence="5">
    <location>
        <begin position="242"/>
        <end position="254"/>
    </location>
</feature>
<keyword evidence="6" id="KW-0812">Transmembrane</keyword>
<dbReference type="OrthoDB" id="5590282at2759"/>
<evidence type="ECO:0000256" key="2">
    <source>
        <dbReference type="ARBA" id="ARBA00023127"/>
    </source>
</evidence>
<evidence type="ECO:0000256" key="4">
    <source>
        <dbReference type="RuleBase" id="RU000383"/>
    </source>
</evidence>
<reference evidence="8 10" key="2">
    <citation type="journal article" date="2013" name="Nature">
        <title>Insights into bilaterian evolution from three spiralian genomes.</title>
        <authorList>
            <person name="Simakov O."/>
            <person name="Marletaz F."/>
            <person name="Cho S.J."/>
            <person name="Edsinger-Gonzales E."/>
            <person name="Havlak P."/>
            <person name="Hellsten U."/>
            <person name="Kuo D.H."/>
            <person name="Larsson T."/>
            <person name="Lv J."/>
            <person name="Arendt D."/>
            <person name="Savage R."/>
            <person name="Osoegawa K."/>
            <person name="de Jong P."/>
            <person name="Grimwood J."/>
            <person name="Chapman J.A."/>
            <person name="Shapiro H."/>
            <person name="Aerts A."/>
            <person name="Otillar R.P."/>
            <person name="Terry A.Y."/>
            <person name="Boore J.L."/>
            <person name="Grigoriev I.V."/>
            <person name="Lindberg D.R."/>
            <person name="Seaver E.C."/>
            <person name="Weisblat D.A."/>
            <person name="Putnam N.H."/>
            <person name="Rokhsar D.S."/>
        </authorList>
    </citation>
    <scope>NUCLEOTIDE SEQUENCE</scope>
</reference>
<dbReference type="GO" id="GO:0097134">
    <property type="term" value="C:cyclin E1-CDK2 complex"/>
    <property type="evidence" value="ECO:0000318"/>
    <property type="project" value="GO_Central"/>
</dbReference>
<dbReference type="InParanoid" id="T1F2J4"/>
<dbReference type="PROSITE" id="PS00292">
    <property type="entry name" value="CYCLINS"/>
    <property type="match status" value="1"/>
</dbReference>